<dbReference type="GO" id="GO:0030313">
    <property type="term" value="C:cell envelope"/>
    <property type="evidence" value="ECO:0007669"/>
    <property type="project" value="UniProtKB-SubCell"/>
</dbReference>
<evidence type="ECO:0000259" key="4">
    <source>
        <dbReference type="Pfam" id="PF25881"/>
    </source>
</evidence>
<evidence type="ECO:0000256" key="1">
    <source>
        <dbReference type="ARBA" id="ARBA00004196"/>
    </source>
</evidence>
<sequence length="320" mass="35389">MKKLLAVVSIIAFLISCGDKGDKNEIILSGTVETTNITLSSQVTGFVQKLIAHEGSRVIAGDTLLIIDPETYLLQLMQAEAQLSMAKSKLDLLVKGARSEDKSQAFEAMNQANANFENAKADFERMENLFENQSITKKQYDDAKTRLIIAEAQLNSAKQNLKKIENFARPEELDQAKAACDAAAANVDLLQKRVNDCYILSPLDGILVKNYAEIGETVNPQSSLVKVSNLAEVEVIVYVQEKDLGLVKLGQKSEIFSDSYQDKPYEGKVTYISPEAEFTPKNIQTKEERTKLVFAVKISVPNPDYELKAGMPVDAVIYLN</sequence>
<dbReference type="Pfam" id="PF25881">
    <property type="entry name" value="HH_YBHG"/>
    <property type="match status" value="1"/>
</dbReference>
<comment type="caution">
    <text evidence="6">The sequence shown here is derived from an EMBL/GenBank/DDBJ whole genome shotgun (WGS) entry which is preliminary data.</text>
</comment>
<dbReference type="PROSITE" id="PS51257">
    <property type="entry name" value="PROKAR_LIPOPROTEIN"/>
    <property type="match status" value="1"/>
</dbReference>
<proteinExistence type="predicted"/>
<gene>
    <name evidence="6" type="ORF">ASZ90_004704</name>
</gene>
<dbReference type="EMBL" id="LNQE01000677">
    <property type="protein sequence ID" value="KUG25469.1"/>
    <property type="molecule type" value="Genomic_DNA"/>
</dbReference>
<evidence type="ECO:0000313" key="6">
    <source>
        <dbReference type="EMBL" id="KUG25469.1"/>
    </source>
</evidence>
<accession>A0A0W8FX77</accession>
<dbReference type="Pfam" id="PF25990">
    <property type="entry name" value="Beta-barrel_YknX"/>
    <property type="match status" value="1"/>
</dbReference>
<name>A0A0W8FX77_9ZZZZ</name>
<dbReference type="Gene3D" id="2.40.50.100">
    <property type="match status" value="1"/>
</dbReference>
<dbReference type="PANTHER" id="PTHR32347:SF23">
    <property type="entry name" value="BLL5650 PROTEIN"/>
    <property type="match status" value="1"/>
</dbReference>
<dbReference type="InterPro" id="IPR050465">
    <property type="entry name" value="UPF0194_transport"/>
</dbReference>
<evidence type="ECO:0000256" key="2">
    <source>
        <dbReference type="ARBA" id="ARBA00023054"/>
    </source>
</evidence>
<evidence type="ECO:0000259" key="5">
    <source>
        <dbReference type="Pfam" id="PF25990"/>
    </source>
</evidence>
<dbReference type="Gene3D" id="2.40.30.170">
    <property type="match status" value="1"/>
</dbReference>
<keyword evidence="2 3" id="KW-0175">Coiled coil</keyword>
<dbReference type="Gene3D" id="1.10.287.470">
    <property type="entry name" value="Helix hairpin bin"/>
    <property type="match status" value="1"/>
</dbReference>
<dbReference type="SUPFAM" id="SSF111369">
    <property type="entry name" value="HlyD-like secretion proteins"/>
    <property type="match status" value="3"/>
</dbReference>
<dbReference type="InterPro" id="IPR059052">
    <property type="entry name" value="HH_YbhG-like"/>
</dbReference>
<feature type="coiled-coil region" evidence="3">
    <location>
        <begin position="102"/>
        <end position="193"/>
    </location>
</feature>
<evidence type="ECO:0000256" key="3">
    <source>
        <dbReference type="SAM" id="Coils"/>
    </source>
</evidence>
<organism evidence="6">
    <name type="scientific">hydrocarbon metagenome</name>
    <dbReference type="NCBI Taxonomy" id="938273"/>
    <lineage>
        <taxon>unclassified sequences</taxon>
        <taxon>metagenomes</taxon>
        <taxon>ecological metagenomes</taxon>
    </lineage>
</organism>
<feature type="domain" description="YbhG-like alpha-helical hairpin" evidence="4">
    <location>
        <begin position="68"/>
        <end position="193"/>
    </location>
</feature>
<comment type="subcellular location">
    <subcellularLocation>
        <location evidence="1">Cell envelope</location>
    </subcellularLocation>
</comment>
<reference evidence="6" key="1">
    <citation type="journal article" date="2015" name="Proc. Natl. Acad. Sci. U.S.A.">
        <title>Networks of energetic and metabolic interactions define dynamics in microbial communities.</title>
        <authorList>
            <person name="Embree M."/>
            <person name="Liu J.K."/>
            <person name="Al-Bassam M.M."/>
            <person name="Zengler K."/>
        </authorList>
    </citation>
    <scope>NUCLEOTIDE SEQUENCE</scope>
</reference>
<dbReference type="AlphaFoldDB" id="A0A0W8FX77"/>
<dbReference type="InterPro" id="IPR058636">
    <property type="entry name" value="Beta-barrel_YknX"/>
</dbReference>
<dbReference type="PANTHER" id="PTHR32347">
    <property type="entry name" value="EFFLUX SYSTEM COMPONENT YKNX-RELATED"/>
    <property type="match status" value="1"/>
</dbReference>
<protein>
    <submittedName>
        <fullName evidence="6">Putative membrane fusion protein (Mfp) component of efflux pump, membrane anchor protein ybhg</fullName>
    </submittedName>
</protein>
<feature type="domain" description="YknX-like beta-barrel" evidence="5">
    <location>
        <begin position="237"/>
        <end position="313"/>
    </location>
</feature>